<dbReference type="PANTHER" id="PTHR46320:SF1">
    <property type="entry name" value="GLYCEROPHOSPHODIESTER PHOSPHODIESTERASE 1"/>
    <property type="match status" value="1"/>
</dbReference>
<dbReference type="PROSITE" id="PS50007">
    <property type="entry name" value="PIPLC_X_DOMAIN"/>
    <property type="match status" value="1"/>
</dbReference>
<dbReference type="InterPro" id="IPR032160">
    <property type="entry name" value="DUF4996"/>
</dbReference>
<dbReference type="RefSeq" id="WP_341403305.1">
    <property type="nucleotide sequence ID" value="NZ_JBBUKT010000002.1"/>
</dbReference>
<sequence length="582" mass="62157">MAFWLTITTVSSDGASVAEIIARFHDSEDLHVLVTAHRGGYLSTSGAILPENSLTAIARSIDHGADILEVDLRSTSDGHLVIMHDDTVSRTTNGSGTVSSMTLAQIKALRLLGPDGKPTTQQVPTFAEVMALAKGKAMVNLDKLEVTDPASMAAALNILRTTGTVNQAIFKGSAPATSVKAALASYPDQIQYMPVLTDSTAAAVVAMLDELHPPAVELIFASATTPMLAPEVIAKAKETGTRIWINSLWASLNGGHHDDLAIAGNPDGSWGWLLGRGASILQTDYLTDLGTYLHRKGLRDNPPSVTSVNFDFRDGTLQGWQNAKSSPTGATTFVADTGTYGDRTPGVRDLYKIVHTPFLTGRDTYHQTLLLRSPEFHLHGLKDYQAIGFSLLGGIGGSAAAPSSDTLLPLIAKPAGFLGLALRRSRDGAYLLSARRNATGQGQAWQAVTWDAATLRTAIANDQPDENYTLDLIDAFGPDSPTGTVSWGWVALDAVTYPWTGPGDPTTTSIRTFDLQQMALEWSSYPGFTYQVYRSPDLSPDGWSPVSEPLPATPPLNQFIIPASSLSPHRGFFRVESGDTAE</sequence>
<proteinExistence type="predicted"/>
<dbReference type="SUPFAM" id="SSF51695">
    <property type="entry name" value="PLC-like phosphodiesterases"/>
    <property type="match status" value="1"/>
</dbReference>
<evidence type="ECO:0000313" key="2">
    <source>
        <dbReference type="EMBL" id="MEK7949889.1"/>
    </source>
</evidence>
<dbReference type="PANTHER" id="PTHR46320">
    <property type="entry name" value="GLYCEROPHOSPHODIESTER PHOSPHODIESTERASE 1"/>
    <property type="match status" value="1"/>
</dbReference>
<dbReference type="CDD" id="cd08566">
    <property type="entry name" value="GDPD_AtGDE_like"/>
    <property type="match status" value="1"/>
</dbReference>
<protein>
    <submittedName>
        <fullName evidence="2">Glycerophosphodiester phosphodiesterase family protein</fullName>
    </submittedName>
</protein>
<organism evidence="2 3">
    <name type="scientific">Luteolibacter soli</name>
    <dbReference type="NCBI Taxonomy" id="3135280"/>
    <lineage>
        <taxon>Bacteria</taxon>
        <taxon>Pseudomonadati</taxon>
        <taxon>Verrucomicrobiota</taxon>
        <taxon>Verrucomicrobiia</taxon>
        <taxon>Verrucomicrobiales</taxon>
        <taxon>Verrucomicrobiaceae</taxon>
        <taxon>Luteolibacter</taxon>
    </lineage>
</organism>
<dbReference type="PROSITE" id="PS51704">
    <property type="entry name" value="GP_PDE"/>
    <property type="match status" value="1"/>
</dbReference>
<reference evidence="2 3" key="1">
    <citation type="submission" date="2024-04" db="EMBL/GenBank/DDBJ databases">
        <title>Luteolibacter sp. isolated from soil.</title>
        <authorList>
            <person name="An J."/>
        </authorList>
    </citation>
    <scope>NUCLEOTIDE SEQUENCE [LARGE SCALE GENOMIC DNA]</scope>
    <source>
        <strain evidence="2 3">Y139</strain>
    </source>
</reference>
<dbReference type="Proteomes" id="UP001371305">
    <property type="component" value="Unassembled WGS sequence"/>
</dbReference>
<dbReference type="EMBL" id="JBBUKT010000002">
    <property type="protein sequence ID" value="MEK7949889.1"/>
    <property type="molecule type" value="Genomic_DNA"/>
</dbReference>
<evidence type="ECO:0000313" key="3">
    <source>
        <dbReference type="Proteomes" id="UP001371305"/>
    </source>
</evidence>
<dbReference type="InterPro" id="IPR017946">
    <property type="entry name" value="PLC-like_Pdiesterase_TIM-brl"/>
</dbReference>
<feature type="domain" description="GP-PDE" evidence="1">
    <location>
        <begin position="32"/>
        <end position="138"/>
    </location>
</feature>
<name>A0ABU9AQB6_9BACT</name>
<dbReference type="Pfam" id="PF16387">
    <property type="entry name" value="DUF4996"/>
    <property type="match status" value="1"/>
</dbReference>
<accession>A0ABU9AQB6</accession>
<dbReference type="Gene3D" id="3.20.20.190">
    <property type="entry name" value="Phosphatidylinositol (PI) phosphodiesterase"/>
    <property type="match status" value="1"/>
</dbReference>
<comment type="caution">
    <text evidence="2">The sequence shown here is derived from an EMBL/GenBank/DDBJ whole genome shotgun (WGS) entry which is preliminary data.</text>
</comment>
<gene>
    <name evidence="2" type="ORF">WKV53_05265</name>
</gene>
<evidence type="ECO:0000259" key="1">
    <source>
        <dbReference type="PROSITE" id="PS51704"/>
    </source>
</evidence>
<dbReference type="Pfam" id="PF03009">
    <property type="entry name" value="GDPD"/>
    <property type="match status" value="1"/>
</dbReference>
<keyword evidence="3" id="KW-1185">Reference proteome</keyword>
<dbReference type="InterPro" id="IPR030395">
    <property type="entry name" value="GP_PDE_dom"/>
</dbReference>